<evidence type="ECO:0000313" key="2">
    <source>
        <dbReference type="EMBL" id="QDQ26577.1"/>
    </source>
</evidence>
<dbReference type="SUPFAM" id="SSF51905">
    <property type="entry name" value="FAD/NAD(P)-binding domain"/>
    <property type="match status" value="1"/>
</dbReference>
<proteinExistence type="predicted"/>
<dbReference type="AlphaFoldDB" id="A0A516SEI4"/>
<keyword evidence="3" id="KW-1185">Reference proteome</keyword>
<dbReference type="InterPro" id="IPR050816">
    <property type="entry name" value="Flavin-dep_Halogenase_NPB"/>
</dbReference>
<organism evidence="2 3">
    <name type="scientific">Chitinimonas arctica</name>
    <dbReference type="NCBI Taxonomy" id="2594795"/>
    <lineage>
        <taxon>Bacteria</taxon>
        <taxon>Pseudomonadati</taxon>
        <taxon>Pseudomonadota</taxon>
        <taxon>Betaproteobacteria</taxon>
        <taxon>Neisseriales</taxon>
        <taxon>Chitinibacteraceae</taxon>
        <taxon>Chitinimonas</taxon>
    </lineage>
</organism>
<feature type="domain" description="FAD-binding" evidence="1">
    <location>
        <begin position="14"/>
        <end position="340"/>
    </location>
</feature>
<dbReference type="PANTHER" id="PTHR43747:SF1">
    <property type="entry name" value="SLR1998 PROTEIN"/>
    <property type="match status" value="1"/>
</dbReference>
<sequence length="388" mass="42542">MSARESDSGGPARYDVVVMGGGAAGLSVGLTLRHHTGLSVLVLERSDYRVVRTGETLSPGAQGLLEYLRVWPAFLADAHQPSYSSRATWGDERMQTRDFILSPHGLGWHLDRARFDGTLARCFESAGGVLWRRAQLMAAVRDEDGWRLRVRRSGGASTVRARFVVDASGKAAAFGRLLGVKRLRHDRLAAVIATFQFGEGEAEDASTLVETYAGGWFYSAKQPGNRLVAALMSDSDLVHAGRLASPDRWQAALAQLPHSQARLQRGRMLGRLRVCSAHSGQLEQLADPGWLAVGDAATSHDPLSSSGIPQALNSGIHAGCAIHALLTRGDGKLLDDYQARMKLDFEHYRQMQQQYYAMEQRWSGAPFWARRHGFTASIHTPFRAADPR</sequence>
<protein>
    <submittedName>
        <fullName evidence="2">NAD(P)/FAD-dependent oxidoreductase</fullName>
    </submittedName>
</protein>
<evidence type="ECO:0000313" key="3">
    <source>
        <dbReference type="Proteomes" id="UP000317550"/>
    </source>
</evidence>
<dbReference type="RefSeq" id="WP_144277971.1">
    <property type="nucleotide sequence ID" value="NZ_CP041730.1"/>
</dbReference>
<dbReference type="InterPro" id="IPR036188">
    <property type="entry name" value="FAD/NAD-bd_sf"/>
</dbReference>
<dbReference type="KEGG" id="cari:FNU76_09440"/>
<dbReference type="EMBL" id="CP041730">
    <property type="protein sequence ID" value="QDQ26577.1"/>
    <property type="molecule type" value="Genomic_DNA"/>
</dbReference>
<dbReference type="InterPro" id="IPR002938">
    <property type="entry name" value="FAD-bd"/>
</dbReference>
<name>A0A516SEI4_9NEIS</name>
<dbReference type="Gene3D" id="3.50.50.60">
    <property type="entry name" value="FAD/NAD(P)-binding domain"/>
    <property type="match status" value="1"/>
</dbReference>
<reference evidence="3" key="1">
    <citation type="submission" date="2019-07" db="EMBL/GenBank/DDBJ databases">
        <title>Chitinimonas sp. nov., isolated from Ny-Alesund, arctica soil.</title>
        <authorList>
            <person name="Xu Q."/>
            <person name="Peng F."/>
        </authorList>
    </citation>
    <scope>NUCLEOTIDE SEQUENCE [LARGE SCALE GENOMIC DNA]</scope>
    <source>
        <strain evidence="3">R3-44</strain>
    </source>
</reference>
<dbReference type="GO" id="GO:0071949">
    <property type="term" value="F:FAD binding"/>
    <property type="evidence" value="ECO:0007669"/>
    <property type="project" value="InterPro"/>
</dbReference>
<gene>
    <name evidence="2" type="ORF">FNU76_09440</name>
</gene>
<dbReference type="OrthoDB" id="9799983at2"/>
<dbReference type="Proteomes" id="UP000317550">
    <property type="component" value="Chromosome"/>
</dbReference>
<dbReference type="PANTHER" id="PTHR43747">
    <property type="entry name" value="FAD-BINDING PROTEIN"/>
    <property type="match status" value="1"/>
</dbReference>
<dbReference type="Pfam" id="PF01494">
    <property type="entry name" value="FAD_binding_3"/>
    <property type="match status" value="1"/>
</dbReference>
<accession>A0A516SEI4</accession>
<evidence type="ECO:0000259" key="1">
    <source>
        <dbReference type="Pfam" id="PF01494"/>
    </source>
</evidence>
<dbReference type="Gene3D" id="3.30.9.100">
    <property type="match status" value="1"/>
</dbReference>